<protein>
    <recommendedName>
        <fullName evidence="2">Nucleotidyltransferase family protein</fullName>
    </recommendedName>
</protein>
<name>A0A7C3CN83_9BACT</name>
<sequence>MFKLSEFLRACARFGEENRVPLLLVGAFALKAYGLSRMTGDLDFLTAKSRKFLWLNFLEGLGFETAGLSSGFSAHLHPLGGRVDTIYVDQKTLEKLLSEAERREIFPGVSFSVPSPRHLAALKIFAVKNQPERLDREWADLAWLLKENLVSSEEIRELARHYGVREILKRLDTGFRGT</sequence>
<dbReference type="EMBL" id="DRMH01000075">
    <property type="protein sequence ID" value="HFC97915.1"/>
    <property type="molecule type" value="Genomic_DNA"/>
</dbReference>
<dbReference type="InterPro" id="IPR043519">
    <property type="entry name" value="NT_sf"/>
</dbReference>
<reference evidence="1" key="1">
    <citation type="journal article" date="2020" name="mSystems">
        <title>Genome- and Community-Level Interaction Insights into Carbon Utilization and Element Cycling Functions of Hydrothermarchaeota in Hydrothermal Sediment.</title>
        <authorList>
            <person name="Zhou Z."/>
            <person name="Liu Y."/>
            <person name="Xu W."/>
            <person name="Pan J."/>
            <person name="Luo Z.H."/>
            <person name="Li M."/>
        </authorList>
    </citation>
    <scope>NUCLEOTIDE SEQUENCE [LARGE SCALE GENOMIC DNA]</scope>
    <source>
        <strain evidence="1">HyVt-483</strain>
    </source>
</reference>
<dbReference type="SUPFAM" id="SSF81301">
    <property type="entry name" value="Nucleotidyltransferase"/>
    <property type="match status" value="1"/>
</dbReference>
<dbReference type="Proteomes" id="UP000886043">
    <property type="component" value="Unassembled WGS sequence"/>
</dbReference>
<dbReference type="AlphaFoldDB" id="A0A7C3CN83"/>
<evidence type="ECO:0008006" key="2">
    <source>
        <dbReference type="Google" id="ProtNLM"/>
    </source>
</evidence>
<evidence type="ECO:0000313" key="1">
    <source>
        <dbReference type="EMBL" id="HFC97915.1"/>
    </source>
</evidence>
<gene>
    <name evidence="1" type="ORF">ENJ40_05605</name>
</gene>
<proteinExistence type="predicted"/>
<accession>A0A7C3CN83</accession>
<organism evidence="1">
    <name type="scientific">Thermosulfurimonas dismutans</name>
    <dbReference type="NCBI Taxonomy" id="999894"/>
    <lineage>
        <taxon>Bacteria</taxon>
        <taxon>Pseudomonadati</taxon>
        <taxon>Thermodesulfobacteriota</taxon>
        <taxon>Thermodesulfobacteria</taxon>
        <taxon>Thermodesulfobacteriales</taxon>
        <taxon>Thermodesulfobacteriaceae</taxon>
        <taxon>Thermosulfurimonas</taxon>
    </lineage>
</organism>
<comment type="caution">
    <text evidence="1">The sequence shown here is derived from an EMBL/GenBank/DDBJ whole genome shotgun (WGS) entry which is preliminary data.</text>
</comment>